<keyword evidence="1 2" id="KW-0378">Hydrolase</keyword>
<dbReference type="Gene3D" id="3.90.1140.10">
    <property type="entry name" value="Cyclic phosphodiesterase"/>
    <property type="match status" value="1"/>
</dbReference>
<dbReference type="GO" id="GO:0004113">
    <property type="term" value="F:2',3'-cyclic-nucleotide 3'-phosphodiesterase activity"/>
    <property type="evidence" value="ECO:0007669"/>
    <property type="project" value="InterPro"/>
</dbReference>
<comment type="catalytic activity">
    <reaction evidence="2">
        <text>a 3'-end 2',3'-cyclophospho-ribonucleotide-RNA + H2O = a 3'-end 2'-phospho-ribonucleotide-RNA + H(+)</text>
        <dbReference type="Rhea" id="RHEA:11828"/>
        <dbReference type="Rhea" id="RHEA-COMP:10464"/>
        <dbReference type="Rhea" id="RHEA-COMP:17353"/>
        <dbReference type="ChEBI" id="CHEBI:15377"/>
        <dbReference type="ChEBI" id="CHEBI:15378"/>
        <dbReference type="ChEBI" id="CHEBI:83064"/>
        <dbReference type="ChEBI" id="CHEBI:173113"/>
        <dbReference type="EC" id="3.1.4.58"/>
    </reaction>
</comment>
<evidence type="ECO:0000313" key="3">
    <source>
        <dbReference type="EMBL" id="SMX23440.1"/>
    </source>
</evidence>
<protein>
    <recommendedName>
        <fullName evidence="2">RNA 2',3'-cyclic phosphodiesterase</fullName>
        <shortName evidence="2">RNA 2',3'-CPDase</shortName>
        <ecNumber evidence="2">3.1.4.58</ecNumber>
    </recommendedName>
</protein>
<keyword evidence="3" id="KW-0436">Ligase</keyword>
<dbReference type="InterPro" id="IPR004175">
    <property type="entry name" value="RNA_CPDase"/>
</dbReference>
<comment type="function">
    <text evidence="2">Hydrolyzes RNA 2',3'-cyclic phosphodiester to an RNA 2'-phosphomonoester.</text>
</comment>
<dbReference type="Pfam" id="PF13563">
    <property type="entry name" value="2_5_RNA_ligase2"/>
    <property type="match status" value="1"/>
</dbReference>
<dbReference type="NCBIfam" id="TIGR02258">
    <property type="entry name" value="2_5_ligase"/>
    <property type="match status" value="1"/>
</dbReference>
<evidence type="ECO:0000256" key="1">
    <source>
        <dbReference type="ARBA" id="ARBA00022801"/>
    </source>
</evidence>
<proteinExistence type="inferred from homology"/>
<feature type="short sequence motif" description="HXTX 2" evidence="2">
    <location>
        <begin position="119"/>
        <end position="122"/>
    </location>
</feature>
<sequence>MRLFLGIDLPDTLRGALEGLQKGLPPGRPVPWENFHLTLVFLGDVPEPLTDELDLALDGMRFCLPPITLSGLGQFGSASPRAIWVGVTPLPPLEALHRRLANAARRVGCDIPSRRFVPHVTLTRFARDTVDPIAVARAFEKRGRVELPAFQPYALTLFRSHLRTDGPVYEPLADYPITPDPTI</sequence>
<name>A0A238J0C9_9RHOB</name>
<feature type="active site" description="Proton donor" evidence="2">
    <location>
        <position position="36"/>
    </location>
</feature>
<dbReference type="PANTHER" id="PTHR35561">
    <property type="entry name" value="RNA 2',3'-CYCLIC PHOSPHODIESTERASE"/>
    <property type="match status" value="1"/>
</dbReference>
<dbReference type="InterPro" id="IPR009097">
    <property type="entry name" value="Cyclic_Pdiesterase"/>
</dbReference>
<dbReference type="EMBL" id="FXXQ01000004">
    <property type="protein sequence ID" value="SMX23440.1"/>
    <property type="molecule type" value="Genomic_DNA"/>
</dbReference>
<gene>
    <name evidence="3" type="primary">ligT</name>
    <name evidence="3" type="ORF">BOA8489_01547</name>
</gene>
<dbReference type="GO" id="GO:0008664">
    <property type="term" value="F:RNA 2',3'-cyclic 3'-phosphodiesterase activity"/>
    <property type="evidence" value="ECO:0007669"/>
    <property type="project" value="UniProtKB-EC"/>
</dbReference>
<organism evidence="3 4">
    <name type="scientific">Boseongicola aestuarii</name>
    <dbReference type="NCBI Taxonomy" id="1470561"/>
    <lineage>
        <taxon>Bacteria</taxon>
        <taxon>Pseudomonadati</taxon>
        <taxon>Pseudomonadota</taxon>
        <taxon>Alphaproteobacteria</taxon>
        <taxon>Rhodobacterales</taxon>
        <taxon>Paracoccaceae</taxon>
        <taxon>Boseongicola</taxon>
    </lineage>
</organism>
<dbReference type="AlphaFoldDB" id="A0A238J0C9"/>
<keyword evidence="4" id="KW-1185">Reference proteome</keyword>
<evidence type="ECO:0000256" key="2">
    <source>
        <dbReference type="HAMAP-Rule" id="MF_01940"/>
    </source>
</evidence>
<dbReference type="EC" id="3.1.4.58" evidence="2"/>
<accession>A0A238J0C9</accession>
<evidence type="ECO:0000313" key="4">
    <source>
        <dbReference type="Proteomes" id="UP000201838"/>
    </source>
</evidence>
<dbReference type="SUPFAM" id="SSF55144">
    <property type="entry name" value="LigT-like"/>
    <property type="match status" value="1"/>
</dbReference>
<dbReference type="PANTHER" id="PTHR35561:SF1">
    <property type="entry name" value="RNA 2',3'-CYCLIC PHOSPHODIESTERASE"/>
    <property type="match status" value="1"/>
</dbReference>
<reference evidence="3 4" key="1">
    <citation type="submission" date="2017-05" db="EMBL/GenBank/DDBJ databases">
        <authorList>
            <person name="Song R."/>
            <person name="Chenine A.L."/>
            <person name="Ruprecht R.M."/>
        </authorList>
    </citation>
    <scope>NUCLEOTIDE SEQUENCE [LARGE SCALE GENOMIC DNA]</scope>
    <source>
        <strain evidence="3 4">CECT 8489</strain>
    </source>
</reference>
<comment type="similarity">
    <text evidence="2">Belongs to the 2H phosphoesterase superfamily. ThpR family.</text>
</comment>
<feature type="active site" description="Proton acceptor" evidence="2">
    <location>
        <position position="119"/>
    </location>
</feature>
<dbReference type="HAMAP" id="MF_01940">
    <property type="entry name" value="RNA_CPDase"/>
    <property type="match status" value="1"/>
</dbReference>
<dbReference type="GO" id="GO:0016874">
    <property type="term" value="F:ligase activity"/>
    <property type="evidence" value="ECO:0007669"/>
    <property type="project" value="UniProtKB-KW"/>
</dbReference>
<feature type="short sequence motif" description="HXTX 1" evidence="2">
    <location>
        <begin position="36"/>
        <end position="39"/>
    </location>
</feature>
<dbReference type="Proteomes" id="UP000201838">
    <property type="component" value="Unassembled WGS sequence"/>
</dbReference>